<reference evidence="3" key="1">
    <citation type="journal article" date="2023" name="Mar. Drugs">
        <title>Gemmata algarum, a Novel Planctomycete Isolated from an Algal Mat, Displays Antimicrobial Activity.</title>
        <authorList>
            <person name="Kumar G."/>
            <person name="Kallscheuer N."/>
            <person name="Kashif M."/>
            <person name="Ahamad S."/>
            <person name="Jagadeeshwari U."/>
            <person name="Pannikurungottu S."/>
            <person name="Haufschild T."/>
            <person name="Kabuu M."/>
            <person name="Sasikala C."/>
            <person name="Jogler C."/>
            <person name="Ramana C."/>
        </authorList>
    </citation>
    <scope>NUCLEOTIDE SEQUENCE [LARGE SCALE GENOMIC DNA]</scope>
    <source>
        <strain evidence="3">JC673</strain>
    </source>
</reference>
<dbReference type="InterPro" id="IPR041628">
    <property type="entry name" value="ChlI/MoxR_AAA_lid"/>
</dbReference>
<organism evidence="2 3">
    <name type="scientific">Gemmata algarum</name>
    <dbReference type="NCBI Taxonomy" id="2975278"/>
    <lineage>
        <taxon>Bacteria</taxon>
        <taxon>Pseudomonadati</taxon>
        <taxon>Planctomycetota</taxon>
        <taxon>Planctomycetia</taxon>
        <taxon>Gemmatales</taxon>
        <taxon>Gemmataceae</taxon>
        <taxon>Gemmata</taxon>
    </lineage>
</organism>
<dbReference type="EMBL" id="JAXBLV010000111">
    <property type="protein sequence ID" value="MDY3559576.1"/>
    <property type="molecule type" value="Genomic_DNA"/>
</dbReference>
<dbReference type="InterPro" id="IPR050764">
    <property type="entry name" value="CbbQ/NirQ/NorQ/GpvN"/>
</dbReference>
<feature type="domain" description="AAA+ ATPase" evidence="1">
    <location>
        <begin position="48"/>
        <end position="189"/>
    </location>
</feature>
<dbReference type="InterPro" id="IPR011703">
    <property type="entry name" value="ATPase_AAA-3"/>
</dbReference>
<keyword evidence="3" id="KW-1185">Reference proteome</keyword>
<dbReference type="Pfam" id="PF07726">
    <property type="entry name" value="AAA_3"/>
    <property type="match status" value="1"/>
</dbReference>
<dbReference type="SMART" id="SM00382">
    <property type="entry name" value="AAA"/>
    <property type="match status" value="1"/>
</dbReference>
<protein>
    <submittedName>
        <fullName evidence="2">MoxR family ATPase</fullName>
    </submittedName>
</protein>
<gene>
    <name evidence="2" type="ORF">R5W23_000570</name>
</gene>
<accession>A0ABU5EWL9</accession>
<dbReference type="Gene3D" id="1.10.8.80">
    <property type="entry name" value="Magnesium chelatase subunit I, C-Terminal domain"/>
    <property type="match status" value="1"/>
</dbReference>
<dbReference type="CDD" id="cd00009">
    <property type="entry name" value="AAA"/>
    <property type="match status" value="1"/>
</dbReference>
<dbReference type="PIRSF" id="PIRSF002849">
    <property type="entry name" value="AAA_ATPase_chaperone_MoxR_prd"/>
    <property type="match status" value="1"/>
</dbReference>
<name>A0ABU5EWL9_9BACT</name>
<dbReference type="SUPFAM" id="SSF52540">
    <property type="entry name" value="P-loop containing nucleoside triphosphate hydrolases"/>
    <property type="match status" value="1"/>
</dbReference>
<dbReference type="InterPro" id="IPR003593">
    <property type="entry name" value="AAA+_ATPase"/>
</dbReference>
<sequence length="324" mass="34953">MPPEGNGSSAPREPRELAALLQTLQTNIGRVFLGKPEVVRLACVALLAEGHLLLDDVPGVGKTLLAKALARSLACKFNRIQFTPDLLPGDLLGVTIYRSQTGEFLFQPGPVFAEVVLADEINRATPRTQSALLEAMQERQVTVDGNTRPLGPPFLVVATQNPHEFEGTYPLPESQLDRFTLRVKVGYPDREAERAILTQHRAGEPVESLEPVLTPADVIALQTHVRTVRVDPAIADYILDLIGATRTHPELALGASTRGALALYRAVQALAVTSGRDYAVPDDVKALAEPVLAHRIVTRSWAAGGHPDAGPVVREILTKLKVPA</sequence>
<evidence type="ECO:0000313" key="3">
    <source>
        <dbReference type="Proteomes" id="UP001272242"/>
    </source>
</evidence>
<comment type="caution">
    <text evidence="2">The sequence shown here is derived from an EMBL/GenBank/DDBJ whole genome shotgun (WGS) entry which is preliminary data.</text>
</comment>
<evidence type="ECO:0000313" key="2">
    <source>
        <dbReference type="EMBL" id="MDY3559576.1"/>
    </source>
</evidence>
<dbReference type="Proteomes" id="UP001272242">
    <property type="component" value="Unassembled WGS sequence"/>
</dbReference>
<proteinExistence type="predicted"/>
<dbReference type="Gene3D" id="3.40.50.300">
    <property type="entry name" value="P-loop containing nucleotide triphosphate hydrolases"/>
    <property type="match status" value="1"/>
</dbReference>
<dbReference type="RefSeq" id="WP_261187328.1">
    <property type="nucleotide sequence ID" value="NZ_JAXBLV010000111.1"/>
</dbReference>
<dbReference type="PANTHER" id="PTHR42759:SF5">
    <property type="entry name" value="METHANOL DEHYDROGENASE REGULATOR"/>
    <property type="match status" value="1"/>
</dbReference>
<dbReference type="InterPro" id="IPR027417">
    <property type="entry name" value="P-loop_NTPase"/>
</dbReference>
<dbReference type="Pfam" id="PF17863">
    <property type="entry name" value="AAA_lid_2"/>
    <property type="match status" value="1"/>
</dbReference>
<dbReference type="PANTHER" id="PTHR42759">
    <property type="entry name" value="MOXR FAMILY PROTEIN"/>
    <property type="match status" value="1"/>
</dbReference>
<evidence type="ECO:0000259" key="1">
    <source>
        <dbReference type="SMART" id="SM00382"/>
    </source>
</evidence>